<dbReference type="InterPro" id="IPR051847">
    <property type="entry name" value="RNA_proc/Spliceosome_comp"/>
</dbReference>
<dbReference type="Gene3D" id="3.30.70.330">
    <property type="match status" value="1"/>
</dbReference>
<dbReference type="Pfam" id="PF00076">
    <property type="entry name" value="RRM_1"/>
    <property type="match status" value="1"/>
</dbReference>
<protein>
    <submittedName>
        <fullName evidence="5">RNA-binding protein Cwf29</fullName>
    </submittedName>
</protein>
<evidence type="ECO:0000313" key="6">
    <source>
        <dbReference type="JaponicusDB" id="SJAG_00313"/>
    </source>
</evidence>
<dbReference type="CDD" id="cd12411">
    <property type="entry name" value="RRM_ist3_like"/>
    <property type="match status" value="1"/>
</dbReference>
<gene>
    <name evidence="6" type="primary">cwf29</name>
    <name evidence="5" type="ORF">SJAG_00313</name>
</gene>
<dbReference type="InterPro" id="IPR000504">
    <property type="entry name" value="RRM_dom"/>
</dbReference>
<evidence type="ECO:0000313" key="7">
    <source>
        <dbReference type="Proteomes" id="UP000001744"/>
    </source>
</evidence>
<feature type="compositionally biased region" description="Basic and acidic residues" evidence="3">
    <location>
        <begin position="144"/>
        <end position="155"/>
    </location>
</feature>
<dbReference type="PANTHER" id="PTHR45880">
    <property type="entry name" value="RNA-BINDING MOTIF PROTEIN, X-LINKED 2"/>
    <property type="match status" value="1"/>
</dbReference>
<dbReference type="InterPro" id="IPR045844">
    <property type="entry name" value="RRM_Ist3-like"/>
</dbReference>
<dbReference type="InterPro" id="IPR035979">
    <property type="entry name" value="RBD_domain_sf"/>
</dbReference>
<dbReference type="VEuPathDB" id="FungiDB:SJAG_00313"/>
<evidence type="ECO:0000256" key="3">
    <source>
        <dbReference type="SAM" id="MobiDB-lite"/>
    </source>
</evidence>
<feature type="compositionally biased region" description="Basic and acidic residues" evidence="3">
    <location>
        <begin position="205"/>
        <end position="223"/>
    </location>
</feature>
<dbReference type="PROSITE" id="PS50102">
    <property type="entry name" value="RRM"/>
    <property type="match status" value="1"/>
</dbReference>
<proteinExistence type="predicted"/>
<dbReference type="GO" id="GO:0071011">
    <property type="term" value="C:precatalytic spliceosome"/>
    <property type="evidence" value="ECO:0000318"/>
    <property type="project" value="GO_Central"/>
</dbReference>
<dbReference type="InterPro" id="IPR012677">
    <property type="entry name" value="Nucleotide-bd_a/b_plait_sf"/>
</dbReference>
<dbReference type="EMBL" id="KE651166">
    <property type="protein sequence ID" value="EEB05307.1"/>
    <property type="molecule type" value="Genomic_DNA"/>
</dbReference>
<dbReference type="eggNOG" id="KOG0126">
    <property type="taxonomic scope" value="Eukaryota"/>
</dbReference>
<keyword evidence="1 2" id="KW-0694">RNA-binding</keyword>
<dbReference type="GO" id="GO:0000398">
    <property type="term" value="P:mRNA splicing, via spliceosome"/>
    <property type="evidence" value="ECO:0000318"/>
    <property type="project" value="GO_Central"/>
</dbReference>
<dbReference type="SUPFAM" id="SSF54928">
    <property type="entry name" value="RNA-binding domain, RBD"/>
    <property type="match status" value="1"/>
</dbReference>
<dbReference type="GO" id="GO:0003723">
    <property type="term" value="F:RNA binding"/>
    <property type="evidence" value="ECO:0007669"/>
    <property type="project" value="UniProtKB-UniRule"/>
</dbReference>
<dbReference type="OrthoDB" id="2573941at2759"/>
<accession>B6JVA6</accession>
<dbReference type="AlphaFoldDB" id="B6JVA6"/>
<dbReference type="HOGENOM" id="CLU_045495_3_2_1"/>
<dbReference type="JaponicusDB" id="SJAG_00313">
    <property type="gene designation" value="cwf29"/>
</dbReference>
<dbReference type="Proteomes" id="UP000001744">
    <property type="component" value="Unassembled WGS sequence"/>
</dbReference>
<dbReference type="OMA" id="PMEQFIK"/>
<evidence type="ECO:0000313" key="5">
    <source>
        <dbReference type="EMBL" id="EEB05307.1"/>
    </source>
</evidence>
<name>B6JVA6_SCHJY</name>
<feature type="region of interest" description="Disordered" evidence="3">
    <location>
        <begin position="114"/>
        <end position="234"/>
    </location>
</feature>
<dbReference type="SMART" id="SM00360">
    <property type="entry name" value="RRM"/>
    <property type="match status" value="1"/>
</dbReference>
<reference evidence="5 7" key="1">
    <citation type="journal article" date="2011" name="Science">
        <title>Comparative functional genomics of the fission yeasts.</title>
        <authorList>
            <person name="Rhind N."/>
            <person name="Chen Z."/>
            <person name="Yassour M."/>
            <person name="Thompson D.A."/>
            <person name="Haas B.J."/>
            <person name="Habib N."/>
            <person name="Wapinski I."/>
            <person name="Roy S."/>
            <person name="Lin M.F."/>
            <person name="Heiman D.I."/>
            <person name="Young S.K."/>
            <person name="Furuya K."/>
            <person name="Guo Y."/>
            <person name="Pidoux A."/>
            <person name="Chen H.M."/>
            <person name="Robbertse B."/>
            <person name="Goldberg J.M."/>
            <person name="Aoki K."/>
            <person name="Bayne E.H."/>
            <person name="Berlin A.M."/>
            <person name="Desjardins C.A."/>
            <person name="Dobbs E."/>
            <person name="Dukaj L."/>
            <person name="Fan L."/>
            <person name="FitzGerald M.G."/>
            <person name="French C."/>
            <person name="Gujja S."/>
            <person name="Hansen K."/>
            <person name="Keifenheim D."/>
            <person name="Levin J.Z."/>
            <person name="Mosher R.A."/>
            <person name="Mueller C.A."/>
            <person name="Pfiffner J."/>
            <person name="Priest M."/>
            <person name="Russ C."/>
            <person name="Smialowska A."/>
            <person name="Swoboda P."/>
            <person name="Sykes S.M."/>
            <person name="Vaughn M."/>
            <person name="Vengrova S."/>
            <person name="Yoder R."/>
            <person name="Zeng Q."/>
            <person name="Allshire R."/>
            <person name="Baulcombe D."/>
            <person name="Birren B.W."/>
            <person name="Brown W."/>
            <person name="Ekwall K."/>
            <person name="Kellis M."/>
            <person name="Leatherwood J."/>
            <person name="Levin H."/>
            <person name="Margalit H."/>
            <person name="Martienssen R."/>
            <person name="Nieduszynski C.A."/>
            <person name="Spatafora J.W."/>
            <person name="Friedman N."/>
            <person name="Dalgaard J.Z."/>
            <person name="Baumann P."/>
            <person name="Niki H."/>
            <person name="Regev A."/>
            <person name="Nusbaum C."/>
        </authorList>
    </citation>
    <scope>NUCLEOTIDE SEQUENCE [LARGE SCALE GENOMIC DNA]</scope>
    <source>
        <strain evidence="7">yFS275 / FY16936</strain>
    </source>
</reference>
<dbReference type="STRING" id="402676.B6JVA6"/>
<feature type="compositionally biased region" description="Polar residues" evidence="3">
    <location>
        <begin position="134"/>
        <end position="143"/>
    </location>
</feature>
<feature type="compositionally biased region" description="Basic residues" evidence="3">
    <location>
        <begin position="187"/>
        <end position="204"/>
    </location>
</feature>
<organism evidence="5 7">
    <name type="scientific">Schizosaccharomyces japonicus (strain yFS275 / FY16936)</name>
    <name type="common">Fission yeast</name>
    <dbReference type="NCBI Taxonomy" id="402676"/>
    <lineage>
        <taxon>Eukaryota</taxon>
        <taxon>Fungi</taxon>
        <taxon>Dikarya</taxon>
        <taxon>Ascomycota</taxon>
        <taxon>Taphrinomycotina</taxon>
        <taxon>Schizosaccharomycetes</taxon>
        <taxon>Schizosaccharomycetales</taxon>
        <taxon>Schizosaccharomycetaceae</taxon>
        <taxon>Schizosaccharomyces</taxon>
    </lineage>
</organism>
<dbReference type="GO" id="GO:0005686">
    <property type="term" value="C:U2 snRNP"/>
    <property type="evidence" value="ECO:0000318"/>
    <property type="project" value="GO_Central"/>
</dbReference>
<dbReference type="PANTHER" id="PTHR45880:SF1">
    <property type="entry name" value="RNA-BINDING MOTIF PROTEIN, X-LINKED 2"/>
    <property type="match status" value="1"/>
</dbReference>
<feature type="domain" description="RRM" evidence="4">
    <location>
        <begin position="31"/>
        <end position="109"/>
    </location>
</feature>
<sequence>MNTIREIERLNEKELGKSLSASWHQDYKDSAYIYIGNLDKSLNEHDVVRIFSEFGTPVDIHLVRDKETKESRGFAFLKYADQRSTILAVDNMTNVKLHDRLVRVDHVANYRVPENMEPLEGDPLGLAKSEGPDETQSPKSSNRGGERTARDKPVSAEDFEKEMMDPMHEYLKSRSQEKEGEREDRKRSHRHRHHHRTERTHRHARSSEAERHSRGHVSREHSSRNRPPAANDSV</sequence>
<keyword evidence="7" id="KW-1185">Reference proteome</keyword>
<dbReference type="GeneID" id="7049625"/>
<evidence type="ECO:0000256" key="2">
    <source>
        <dbReference type="PROSITE-ProRule" id="PRU00176"/>
    </source>
</evidence>
<feature type="compositionally biased region" description="Basic and acidic residues" evidence="3">
    <location>
        <begin position="161"/>
        <end position="186"/>
    </location>
</feature>
<evidence type="ECO:0000256" key="1">
    <source>
        <dbReference type="ARBA" id="ARBA00022884"/>
    </source>
</evidence>
<dbReference type="RefSeq" id="XP_002171600.1">
    <property type="nucleotide sequence ID" value="XM_002171564.1"/>
</dbReference>
<evidence type="ECO:0000259" key="4">
    <source>
        <dbReference type="PROSITE" id="PS50102"/>
    </source>
</evidence>